<keyword evidence="1" id="KW-0175">Coiled coil</keyword>
<feature type="region of interest" description="Disordered" evidence="2">
    <location>
        <begin position="160"/>
        <end position="211"/>
    </location>
</feature>
<protein>
    <recommendedName>
        <fullName evidence="5">BZIP domain-containing protein</fullName>
    </recommendedName>
</protein>
<organism evidence="3 4">
    <name type="scientific">Penicillium hordei</name>
    <dbReference type="NCBI Taxonomy" id="40994"/>
    <lineage>
        <taxon>Eukaryota</taxon>
        <taxon>Fungi</taxon>
        <taxon>Dikarya</taxon>
        <taxon>Ascomycota</taxon>
        <taxon>Pezizomycotina</taxon>
        <taxon>Eurotiomycetes</taxon>
        <taxon>Eurotiomycetidae</taxon>
        <taxon>Eurotiales</taxon>
        <taxon>Aspergillaceae</taxon>
        <taxon>Penicillium</taxon>
    </lineage>
</organism>
<dbReference type="Proteomes" id="UP001213799">
    <property type="component" value="Unassembled WGS sequence"/>
</dbReference>
<name>A0AAD6EBG6_9EURO</name>
<evidence type="ECO:0000256" key="2">
    <source>
        <dbReference type="SAM" id="MobiDB-lite"/>
    </source>
</evidence>
<reference evidence="3" key="2">
    <citation type="submission" date="2023-01" db="EMBL/GenBank/DDBJ databases">
        <authorList>
            <person name="Petersen C."/>
        </authorList>
    </citation>
    <scope>NUCLEOTIDE SEQUENCE</scope>
    <source>
        <strain evidence="3">IBT 12815</strain>
    </source>
</reference>
<reference evidence="3" key="1">
    <citation type="journal article" date="2023" name="IMA Fungus">
        <title>Comparative genomic study of the Penicillium genus elucidates a diverse pangenome and 15 lateral gene transfer events.</title>
        <authorList>
            <person name="Petersen C."/>
            <person name="Sorensen T."/>
            <person name="Nielsen M.R."/>
            <person name="Sondergaard T.E."/>
            <person name="Sorensen J.L."/>
            <person name="Fitzpatrick D.A."/>
            <person name="Frisvad J.C."/>
            <person name="Nielsen K.L."/>
        </authorList>
    </citation>
    <scope>NUCLEOTIDE SEQUENCE</scope>
    <source>
        <strain evidence="3">IBT 12815</strain>
    </source>
</reference>
<feature type="region of interest" description="Disordered" evidence="2">
    <location>
        <begin position="1"/>
        <end position="48"/>
    </location>
</feature>
<evidence type="ECO:0000313" key="4">
    <source>
        <dbReference type="Proteomes" id="UP001213799"/>
    </source>
</evidence>
<dbReference type="EMBL" id="JAQJAE010000002">
    <property type="protein sequence ID" value="KAJ5607925.1"/>
    <property type="molecule type" value="Genomic_DNA"/>
</dbReference>
<accession>A0AAD6EBG6</accession>
<keyword evidence="4" id="KW-1185">Reference proteome</keyword>
<comment type="caution">
    <text evidence="3">The sequence shown here is derived from an EMBL/GenBank/DDBJ whole genome shotgun (WGS) entry which is preliminary data.</text>
</comment>
<gene>
    <name evidence="3" type="ORF">N7537_004544</name>
</gene>
<dbReference type="GeneID" id="81585843"/>
<proteinExistence type="predicted"/>
<feature type="compositionally biased region" description="Basic and acidic residues" evidence="2">
    <location>
        <begin position="196"/>
        <end position="211"/>
    </location>
</feature>
<feature type="compositionally biased region" description="Polar residues" evidence="2">
    <location>
        <begin position="160"/>
        <end position="187"/>
    </location>
</feature>
<evidence type="ECO:0008006" key="5">
    <source>
        <dbReference type="Google" id="ProtNLM"/>
    </source>
</evidence>
<dbReference type="RefSeq" id="XP_056755349.1">
    <property type="nucleotide sequence ID" value="XM_056895601.1"/>
</dbReference>
<evidence type="ECO:0000313" key="3">
    <source>
        <dbReference type="EMBL" id="KAJ5607925.1"/>
    </source>
</evidence>
<sequence length="211" mass="23054">MSAPDFLTGAVSRRSSPPIHYEPYSPLDRVFHTGSNTPLSPAIRPDAIKSTSNIVAEPITSAGPRVGYQSFSPGSTEPGKPALRNKSGMIPCFADVKSGSSILAEKQKANSDASRRFRGRKNEIEQLKAQVESKDKDIRALVCQRVHYRSERGYFRGCTSQTFSQERPNTPAAPSTSSLNLPENSPSVLIRSKPPHTTDSKGTYPHDNELL</sequence>
<evidence type="ECO:0000256" key="1">
    <source>
        <dbReference type="SAM" id="Coils"/>
    </source>
</evidence>
<feature type="coiled-coil region" evidence="1">
    <location>
        <begin position="110"/>
        <end position="144"/>
    </location>
</feature>
<dbReference type="CDD" id="cd14686">
    <property type="entry name" value="bZIP"/>
    <property type="match status" value="1"/>
</dbReference>
<feature type="region of interest" description="Disordered" evidence="2">
    <location>
        <begin position="65"/>
        <end position="86"/>
    </location>
</feature>
<dbReference type="AlphaFoldDB" id="A0AAD6EBG6"/>